<dbReference type="SUPFAM" id="SSF51261">
    <property type="entry name" value="Duplicated hybrid motif"/>
    <property type="match status" value="1"/>
</dbReference>
<keyword evidence="6" id="KW-0598">Phosphotransferase system</keyword>
<dbReference type="InterPro" id="IPR050890">
    <property type="entry name" value="PTS_EIIA_component"/>
</dbReference>
<keyword evidence="3" id="KW-0813">Transport</keyword>
<dbReference type="PROSITE" id="PS00371">
    <property type="entry name" value="PTS_EIIA_TYPE_1_HIS"/>
    <property type="match status" value="1"/>
</dbReference>
<accession>A0A6N3BI11</accession>
<evidence type="ECO:0000256" key="7">
    <source>
        <dbReference type="ARBA" id="ARBA00022777"/>
    </source>
</evidence>
<evidence type="ECO:0000313" key="9">
    <source>
        <dbReference type="EMBL" id="MDT2983725.1"/>
    </source>
</evidence>
<dbReference type="NCBIfam" id="TIGR00830">
    <property type="entry name" value="PTBA"/>
    <property type="match status" value="1"/>
</dbReference>
<feature type="domain" description="PTS EIIA type-1" evidence="8">
    <location>
        <begin position="26"/>
        <end position="130"/>
    </location>
</feature>
<dbReference type="EC" id="2.7.1.-" evidence="10"/>
<evidence type="ECO:0000256" key="3">
    <source>
        <dbReference type="ARBA" id="ARBA00022448"/>
    </source>
</evidence>
<evidence type="ECO:0000256" key="4">
    <source>
        <dbReference type="ARBA" id="ARBA00022597"/>
    </source>
</evidence>
<dbReference type="PROSITE" id="PS51093">
    <property type="entry name" value="PTS_EIIA_TYPE_1"/>
    <property type="match status" value="1"/>
</dbReference>
<evidence type="ECO:0000256" key="2">
    <source>
        <dbReference type="ARBA" id="ARBA00004651"/>
    </source>
</evidence>
<dbReference type="PANTHER" id="PTHR45008">
    <property type="entry name" value="PTS SYSTEM GLUCOSE-SPECIFIC EIIA COMPONENT"/>
    <property type="match status" value="1"/>
</dbReference>
<sequence length="154" mass="16431">MGLFKKKNVIYAPAKGVVKRIEQVKDEMFSTKLLGDGFAVVPTDDLVTAPIEGTVVSVFPTKHAISLKAKNGLEVLVHIGIDTVELNGAGFDTKVSEGDKVTAESVLANVDFPFLASQGKETDVIVVFTNSAQRTLVITEKQGRCGQAIGVINE</sequence>
<dbReference type="AlphaFoldDB" id="A0A6N3BI11"/>
<evidence type="ECO:0000256" key="6">
    <source>
        <dbReference type="ARBA" id="ARBA00022683"/>
    </source>
</evidence>
<name>A0A6N3BI11_ENTCA</name>
<dbReference type="GO" id="GO:0016301">
    <property type="term" value="F:kinase activity"/>
    <property type="evidence" value="ECO:0007669"/>
    <property type="project" value="UniProtKB-KW"/>
</dbReference>
<dbReference type="InterPro" id="IPR011055">
    <property type="entry name" value="Dup_hybrid_motif"/>
</dbReference>
<gene>
    <name evidence="10" type="primary">crr</name>
    <name evidence="10" type="ORF">ECLFYP2_02181</name>
    <name evidence="9" type="ORF">P7I34_13685</name>
</gene>
<dbReference type="Gene3D" id="2.70.70.10">
    <property type="entry name" value="Glucose Permease (Domain IIA)"/>
    <property type="match status" value="1"/>
</dbReference>
<dbReference type="FunFam" id="2.70.70.10:FF:000001">
    <property type="entry name" value="PTS system glucose-specific IIA component"/>
    <property type="match status" value="1"/>
</dbReference>
<proteinExistence type="predicted"/>
<dbReference type="Pfam" id="PF00358">
    <property type="entry name" value="PTS_EIIA_1"/>
    <property type="match status" value="1"/>
</dbReference>
<keyword evidence="4 9" id="KW-0762">Sugar transport</keyword>
<dbReference type="PANTHER" id="PTHR45008:SF1">
    <property type="entry name" value="PTS SYSTEM GLUCOSE-SPECIFIC EIIA COMPONENT"/>
    <property type="match status" value="1"/>
</dbReference>
<dbReference type="GO" id="GO:0005886">
    <property type="term" value="C:plasma membrane"/>
    <property type="evidence" value="ECO:0007669"/>
    <property type="project" value="UniProtKB-SubCell"/>
</dbReference>
<protein>
    <submittedName>
        <fullName evidence="10">Glucose-specific phosphotransferase enzyme IIA component</fullName>
        <ecNumber evidence="10">2.7.1.-</ecNumber>
    </submittedName>
    <submittedName>
        <fullName evidence="9">PTS glucose transporter subunit IIA</fullName>
    </submittedName>
</protein>
<dbReference type="InterPro" id="IPR001127">
    <property type="entry name" value="PTS_EIIA_1_perm"/>
</dbReference>
<reference evidence="9 11" key="2">
    <citation type="submission" date="2023-03" db="EMBL/GenBank/DDBJ databases">
        <authorList>
            <person name="Shen W."/>
            <person name="Cai J."/>
        </authorList>
    </citation>
    <scope>NUCLEOTIDE SEQUENCE [LARGE SCALE GENOMIC DNA]</scope>
    <source>
        <strain evidence="9 11">B516</strain>
    </source>
</reference>
<keyword evidence="5 10" id="KW-0808">Transferase</keyword>
<organism evidence="10">
    <name type="scientific">Enterococcus casseliflavus</name>
    <name type="common">Enterococcus flavescens</name>
    <dbReference type="NCBI Taxonomy" id="37734"/>
    <lineage>
        <taxon>Bacteria</taxon>
        <taxon>Bacillati</taxon>
        <taxon>Bacillota</taxon>
        <taxon>Bacilli</taxon>
        <taxon>Lactobacillales</taxon>
        <taxon>Enterococcaceae</taxon>
        <taxon>Enterococcus</taxon>
    </lineage>
</organism>
<reference evidence="10" key="1">
    <citation type="submission" date="2019-11" db="EMBL/GenBank/DDBJ databases">
        <authorList>
            <person name="Feng L."/>
        </authorList>
    </citation>
    <scope>NUCLEOTIDE SEQUENCE</scope>
    <source>
        <strain evidence="10">ECasseliflavusLFYP2</strain>
    </source>
</reference>
<comment type="subcellular location">
    <subcellularLocation>
        <location evidence="2">Cell membrane</location>
        <topology evidence="2">Multi-pass membrane protein</topology>
    </subcellularLocation>
    <subcellularLocation>
        <location evidence="1">Cytoplasm</location>
    </subcellularLocation>
</comment>
<keyword evidence="7" id="KW-0418">Kinase</keyword>
<dbReference type="Proteomes" id="UP001253851">
    <property type="component" value="Unassembled WGS sequence"/>
</dbReference>
<evidence type="ECO:0000313" key="10">
    <source>
        <dbReference type="EMBL" id="VYU00043.1"/>
    </source>
</evidence>
<dbReference type="EMBL" id="CACRTX010000008">
    <property type="protein sequence ID" value="VYU00043.1"/>
    <property type="molecule type" value="Genomic_DNA"/>
</dbReference>
<evidence type="ECO:0000256" key="1">
    <source>
        <dbReference type="ARBA" id="ARBA00004496"/>
    </source>
</evidence>
<evidence type="ECO:0000259" key="8">
    <source>
        <dbReference type="PROSITE" id="PS51093"/>
    </source>
</evidence>
<dbReference type="RefSeq" id="WP_005226760.1">
    <property type="nucleotide sequence ID" value="NZ_CABHBK010000006.1"/>
</dbReference>
<dbReference type="GO" id="GO:0005737">
    <property type="term" value="C:cytoplasm"/>
    <property type="evidence" value="ECO:0007669"/>
    <property type="project" value="UniProtKB-SubCell"/>
</dbReference>
<dbReference type="GO" id="GO:0009401">
    <property type="term" value="P:phosphoenolpyruvate-dependent sugar phosphotransferase system"/>
    <property type="evidence" value="ECO:0007669"/>
    <property type="project" value="UniProtKB-KW"/>
</dbReference>
<dbReference type="EMBL" id="JARQDZ010000008">
    <property type="protein sequence ID" value="MDT2983725.1"/>
    <property type="molecule type" value="Genomic_DNA"/>
</dbReference>
<evidence type="ECO:0000256" key="5">
    <source>
        <dbReference type="ARBA" id="ARBA00022679"/>
    </source>
</evidence>
<evidence type="ECO:0000313" key="11">
    <source>
        <dbReference type="Proteomes" id="UP001253851"/>
    </source>
</evidence>